<evidence type="ECO:0000313" key="8">
    <source>
        <dbReference type="Proteomes" id="UP000473278"/>
    </source>
</evidence>
<organism evidence="7 8">
    <name type="scientific">Halalkalibaculum roseum</name>
    <dbReference type="NCBI Taxonomy" id="2709311"/>
    <lineage>
        <taxon>Bacteria</taxon>
        <taxon>Pseudomonadati</taxon>
        <taxon>Balneolota</taxon>
        <taxon>Balneolia</taxon>
        <taxon>Balneolales</taxon>
        <taxon>Balneolaceae</taxon>
        <taxon>Halalkalibaculum</taxon>
    </lineage>
</organism>
<dbReference type="InterPro" id="IPR036909">
    <property type="entry name" value="Cyt_c-like_dom_sf"/>
</dbReference>
<keyword evidence="2 4" id="KW-0479">Metal-binding</keyword>
<evidence type="ECO:0000256" key="1">
    <source>
        <dbReference type="ARBA" id="ARBA00022617"/>
    </source>
</evidence>
<evidence type="ECO:0000256" key="5">
    <source>
        <dbReference type="SAM" id="Coils"/>
    </source>
</evidence>
<sequence>MTSRFFKSSLLVAITLLFISCRGEKFDHQPVHPNMNMDQQERFEAQEQNRFFADGRGMRMPVEGTVARGNLREDKAFYQGISEDSSFVDEIPVTVNRSFLQRGQKQYETYCTPCHGSTGDGQGIIMVGRYGYVPAPSYHIDRLRNSEDGYIYSTIANGIRNMPAYAHQIDVEDRWAIVAYVRALQRSQYVPENEMQQYDVDLAALDQQYQQAQEEEMARQEAQSGGGGEEISAARGEQIYMQNACQTCHSQDGSDGIGPTHLNIFERTRQLADGSTVTADEEYLRESIVNPNAKIVEGYDPVMAPYSYLSDAEVQSLIEYMKTISDNQ</sequence>
<evidence type="ECO:0000256" key="3">
    <source>
        <dbReference type="ARBA" id="ARBA00023004"/>
    </source>
</evidence>
<accession>A0A6M1T0T5</accession>
<dbReference type="AlphaFoldDB" id="A0A6M1T0T5"/>
<dbReference type="SUPFAM" id="SSF46626">
    <property type="entry name" value="Cytochrome c"/>
    <property type="match status" value="2"/>
</dbReference>
<keyword evidence="5" id="KW-0175">Coiled coil</keyword>
<comment type="caution">
    <text evidence="7">The sequence shown here is derived from an EMBL/GenBank/DDBJ whole genome shotgun (WGS) entry which is preliminary data.</text>
</comment>
<feature type="coiled-coil region" evidence="5">
    <location>
        <begin position="195"/>
        <end position="222"/>
    </location>
</feature>
<protein>
    <submittedName>
        <fullName evidence="7">C-type cytochrome</fullName>
    </submittedName>
</protein>
<dbReference type="InterPro" id="IPR009056">
    <property type="entry name" value="Cyt_c-like_dom"/>
</dbReference>
<dbReference type="GO" id="GO:0009055">
    <property type="term" value="F:electron transfer activity"/>
    <property type="evidence" value="ECO:0007669"/>
    <property type="project" value="InterPro"/>
</dbReference>
<dbReference type="GO" id="GO:0020037">
    <property type="term" value="F:heme binding"/>
    <property type="evidence" value="ECO:0007669"/>
    <property type="project" value="InterPro"/>
</dbReference>
<dbReference type="Proteomes" id="UP000473278">
    <property type="component" value="Unassembled WGS sequence"/>
</dbReference>
<evidence type="ECO:0000259" key="6">
    <source>
        <dbReference type="PROSITE" id="PS51007"/>
    </source>
</evidence>
<dbReference type="GO" id="GO:0046872">
    <property type="term" value="F:metal ion binding"/>
    <property type="evidence" value="ECO:0007669"/>
    <property type="project" value="UniProtKB-KW"/>
</dbReference>
<keyword evidence="8" id="KW-1185">Reference proteome</keyword>
<dbReference type="Pfam" id="PF00034">
    <property type="entry name" value="Cytochrom_C"/>
    <property type="match status" value="1"/>
</dbReference>
<dbReference type="Pfam" id="PF13442">
    <property type="entry name" value="Cytochrome_CBB3"/>
    <property type="match status" value="1"/>
</dbReference>
<dbReference type="PROSITE" id="PS51257">
    <property type="entry name" value="PROKAR_LIPOPROTEIN"/>
    <property type="match status" value="1"/>
</dbReference>
<dbReference type="Gene3D" id="1.10.760.10">
    <property type="entry name" value="Cytochrome c-like domain"/>
    <property type="match status" value="2"/>
</dbReference>
<keyword evidence="3 4" id="KW-0408">Iron</keyword>
<evidence type="ECO:0000256" key="4">
    <source>
        <dbReference type="PROSITE-ProRule" id="PRU00433"/>
    </source>
</evidence>
<dbReference type="PANTHER" id="PTHR40394:SF2">
    <property type="entry name" value="QUINOL:CYTOCHROME C OXIDOREDUCTASE MEMBRANE PROTEIN"/>
    <property type="match status" value="1"/>
</dbReference>
<name>A0A6M1T0T5_9BACT</name>
<dbReference type="PROSITE" id="PS51007">
    <property type="entry name" value="CYTC"/>
    <property type="match status" value="2"/>
</dbReference>
<proteinExistence type="predicted"/>
<feature type="domain" description="Cytochrome c" evidence="6">
    <location>
        <begin position="98"/>
        <end position="185"/>
    </location>
</feature>
<feature type="domain" description="Cytochrome c" evidence="6">
    <location>
        <begin position="231"/>
        <end position="325"/>
    </location>
</feature>
<dbReference type="PANTHER" id="PTHR40394">
    <property type="entry name" value="LIPOPROTEIN-RELATED"/>
    <property type="match status" value="1"/>
</dbReference>
<gene>
    <name evidence="7" type="ORF">G3570_10850</name>
</gene>
<keyword evidence="1 4" id="KW-0349">Heme</keyword>
<evidence type="ECO:0000313" key="7">
    <source>
        <dbReference type="EMBL" id="NGP77134.1"/>
    </source>
</evidence>
<evidence type="ECO:0000256" key="2">
    <source>
        <dbReference type="ARBA" id="ARBA00022723"/>
    </source>
</evidence>
<dbReference type="EMBL" id="JAALLT010000003">
    <property type="protein sequence ID" value="NGP77134.1"/>
    <property type="molecule type" value="Genomic_DNA"/>
</dbReference>
<reference evidence="7 8" key="1">
    <citation type="submission" date="2020-02" db="EMBL/GenBank/DDBJ databases">
        <title>Balneolaceae bacterium YR4-1, complete genome.</title>
        <authorList>
            <person name="Li Y."/>
            <person name="Wu S."/>
        </authorList>
    </citation>
    <scope>NUCLEOTIDE SEQUENCE [LARGE SCALE GENOMIC DNA]</scope>
    <source>
        <strain evidence="7 8">YR4-1</strain>
    </source>
</reference>